<dbReference type="EMBL" id="JAIKTU010000005">
    <property type="protein sequence ID" value="MBY0755247.1"/>
    <property type="molecule type" value="Genomic_DNA"/>
</dbReference>
<dbReference type="PANTHER" id="PTHR11178">
    <property type="entry name" value="IRON-SULFUR CLUSTER SCAFFOLD PROTEIN NFU-RELATED"/>
    <property type="match status" value="1"/>
</dbReference>
<accession>A0ABS7KX36</accession>
<protein>
    <submittedName>
        <fullName evidence="4">NifU family protein</fullName>
    </submittedName>
</protein>
<dbReference type="SUPFAM" id="SSF117916">
    <property type="entry name" value="Fe-S cluster assembly (FSCA) domain-like"/>
    <property type="match status" value="1"/>
</dbReference>
<comment type="function">
    <text evidence="2">May be involved in the formation or repair of [Fe-S] clusters present in iron-sulfur proteins.</text>
</comment>
<evidence type="ECO:0000313" key="4">
    <source>
        <dbReference type="EMBL" id="MBY0755247.1"/>
    </source>
</evidence>
<evidence type="ECO:0000313" key="5">
    <source>
        <dbReference type="Proteomes" id="UP001299068"/>
    </source>
</evidence>
<comment type="caution">
    <text evidence="4">The sequence shown here is derived from an EMBL/GenBank/DDBJ whole genome shotgun (WGS) entry which is preliminary data.</text>
</comment>
<evidence type="ECO:0000256" key="2">
    <source>
        <dbReference type="ARBA" id="ARBA00049958"/>
    </source>
</evidence>
<dbReference type="InterPro" id="IPR001075">
    <property type="entry name" value="NIF_FeS_clus_asmbl_NifU_C"/>
</dbReference>
<proteinExistence type="inferred from homology"/>
<comment type="similarity">
    <text evidence="1">Belongs to the NifU family.</text>
</comment>
<gene>
    <name evidence="4" type="ORF">K5V21_07240</name>
</gene>
<evidence type="ECO:0000256" key="1">
    <source>
        <dbReference type="ARBA" id="ARBA00006420"/>
    </source>
</evidence>
<dbReference type="PANTHER" id="PTHR11178:SF1">
    <property type="entry name" value="NFU1 IRON-SULFUR CLUSTER SCAFFOLD HOMOLOG, MITOCHONDRIAL"/>
    <property type="match status" value="1"/>
</dbReference>
<name>A0ABS7KX36_CLOSR</name>
<keyword evidence="5" id="KW-1185">Reference proteome</keyword>
<reference evidence="4 5" key="1">
    <citation type="journal article" date="2021" name="Cell Host Microbe">
        <title>in vivo commensal control of Clostridioides difficile virulence.</title>
        <authorList>
            <person name="Girinathan B.P."/>
            <person name="Dibenedetto N."/>
            <person name="Worley J.N."/>
            <person name="Peltier J."/>
            <person name="Arrieta-Ortiz M.L."/>
            <person name="Rupa Christinal Immanuel S."/>
            <person name="Lavin R."/>
            <person name="Delaney M.L."/>
            <person name="Cummins C."/>
            <person name="Hoffmann M."/>
            <person name="Luo Y."/>
            <person name="Gonzalez-Escalona N."/>
            <person name="Allard M."/>
            <person name="Onderdonk A.B."/>
            <person name="Gerber G.K."/>
            <person name="Sonenshein A.L."/>
            <person name="Baliga N."/>
            <person name="Dupuy B."/>
            <person name="Bry L."/>
        </authorList>
    </citation>
    <scope>NUCLEOTIDE SEQUENCE [LARGE SCALE GENOMIC DNA]</scope>
    <source>
        <strain evidence="4 5">DSM 599</strain>
    </source>
</reference>
<dbReference type="RefSeq" id="WP_221860375.1">
    <property type="nucleotide sequence ID" value="NZ_JAIKTU010000005.1"/>
</dbReference>
<dbReference type="Proteomes" id="UP001299068">
    <property type="component" value="Unassembled WGS sequence"/>
</dbReference>
<sequence>MYNRVNSIINEKVRPALKEHNGDIELVDVKDGVVTVKLLGQCSGCPSAKFTLEHVVQTTLQNEVPEIKEVIATHEVSEELLDMARKILSKNK</sequence>
<feature type="domain" description="NIF system FeS cluster assembly NifU C-terminal" evidence="3">
    <location>
        <begin position="5"/>
        <end position="71"/>
    </location>
</feature>
<organism evidence="4 5">
    <name type="scientific">Clostridium sardiniense</name>
    <name type="common">Clostridium absonum</name>
    <dbReference type="NCBI Taxonomy" id="29369"/>
    <lineage>
        <taxon>Bacteria</taxon>
        <taxon>Bacillati</taxon>
        <taxon>Bacillota</taxon>
        <taxon>Clostridia</taxon>
        <taxon>Eubacteriales</taxon>
        <taxon>Clostridiaceae</taxon>
        <taxon>Clostridium</taxon>
    </lineage>
</organism>
<dbReference type="InterPro" id="IPR034904">
    <property type="entry name" value="FSCA_dom_sf"/>
</dbReference>
<dbReference type="Pfam" id="PF01106">
    <property type="entry name" value="NifU"/>
    <property type="match status" value="1"/>
</dbReference>
<evidence type="ECO:0000259" key="3">
    <source>
        <dbReference type="Pfam" id="PF01106"/>
    </source>
</evidence>
<dbReference type="Gene3D" id="3.30.300.130">
    <property type="entry name" value="Fe-S cluster assembly (FSCA)"/>
    <property type="match status" value="1"/>
</dbReference>